<organism evidence="1 2">
    <name type="scientific">Thermoproteus sp. AZ2</name>
    <dbReference type="NCBI Taxonomy" id="1609232"/>
    <lineage>
        <taxon>Archaea</taxon>
        <taxon>Thermoproteota</taxon>
        <taxon>Thermoprotei</taxon>
        <taxon>Thermoproteales</taxon>
        <taxon>Thermoproteaceae</taxon>
        <taxon>Thermoproteus</taxon>
    </lineage>
</organism>
<gene>
    <name evidence="1" type="ORF">TU35_005295</name>
</gene>
<name>A0ACC6V1L7_9CREN</name>
<sequence length="103" mass="11562">MKKWVCYVCGKDVVEGQIFTFTSKGPVHLSCLHKSMAPKLYKSGTDAALFDLMAFANEGIVRVKNVEDLIEDEEVKKLVHEFRKSLEGFAARLTNKLVERVGA</sequence>
<dbReference type="Proteomes" id="UP000033636">
    <property type="component" value="Unassembled WGS sequence"/>
</dbReference>
<comment type="caution">
    <text evidence="1">The sequence shown here is derived from an EMBL/GenBank/DDBJ whole genome shotgun (WGS) entry which is preliminary data.</text>
</comment>
<protein>
    <submittedName>
        <fullName evidence="1">DUF2175 domain-containing protein</fullName>
    </submittedName>
</protein>
<reference evidence="1" key="1">
    <citation type="submission" date="2024-07" db="EMBL/GenBank/DDBJ databases">
        <title>Metagenome and Metagenome-Assembled Genomes of Archaea from a hot spring from the geothermal field of Los Azufres, Mexico.</title>
        <authorList>
            <person name="Marin-Paredes R."/>
            <person name="Martinez-Romero E."/>
            <person name="Servin-Garciduenas L.E."/>
        </authorList>
    </citation>
    <scope>NUCLEOTIDE SEQUENCE</scope>
</reference>
<proteinExistence type="predicted"/>
<evidence type="ECO:0000313" key="1">
    <source>
        <dbReference type="EMBL" id="MFB6490651.1"/>
    </source>
</evidence>
<accession>A0ACC6V1L7</accession>
<dbReference type="EMBL" id="JZWT02000012">
    <property type="protein sequence ID" value="MFB6490651.1"/>
    <property type="molecule type" value="Genomic_DNA"/>
</dbReference>
<evidence type="ECO:0000313" key="2">
    <source>
        <dbReference type="Proteomes" id="UP000033636"/>
    </source>
</evidence>